<comment type="caution">
    <text evidence="5">The sequence shown here is derived from an EMBL/GenBank/DDBJ whole genome shotgun (WGS) entry which is preliminary data.</text>
</comment>
<organism evidence="5 6">
    <name type="scientific">Vineibacter terrae</name>
    <dbReference type="NCBI Taxonomy" id="2586908"/>
    <lineage>
        <taxon>Bacteria</taxon>
        <taxon>Pseudomonadati</taxon>
        <taxon>Pseudomonadota</taxon>
        <taxon>Alphaproteobacteria</taxon>
        <taxon>Hyphomicrobiales</taxon>
        <taxon>Vineibacter</taxon>
    </lineage>
</organism>
<keyword evidence="2" id="KW-0238">DNA-binding</keyword>
<proteinExistence type="predicted"/>
<keyword evidence="1" id="KW-0805">Transcription regulation</keyword>
<dbReference type="AlphaFoldDB" id="A0A5C8P863"/>
<dbReference type="SUPFAM" id="SSF46785">
    <property type="entry name" value="Winged helix' DNA-binding domain"/>
    <property type="match status" value="1"/>
</dbReference>
<evidence type="ECO:0000313" key="5">
    <source>
        <dbReference type="EMBL" id="TXL69583.1"/>
    </source>
</evidence>
<feature type="domain" description="HTH hxlR-type" evidence="4">
    <location>
        <begin position="11"/>
        <end position="108"/>
    </location>
</feature>
<dbReference type="Gene3D" id="1.10.10.10">
    <property type="entry name" value="Winged helix-like DNA-binding domain superfamily/Winged helix DNA-binding domain"/>
    <property type="match status" value="1"/>
</dbReference>
<evidence type="ECO:0000259" key="4">
    <source>
        <dbReference type="PROSITE" id="PS51118"/>
    </source>
</evidence>
<dbReference type="InterPro" id="IPR036388">
    <property type="entry name" value="WH-like_DNA-bd_sf"/>
</dbReference>
<evidence type="ECO:0000313" key="6">
    <source>
        <dbReference type="Proteomes" id="UP000321638"/>
    </source>
</evidence>
<dbReference type="Pfam" id="PF01638">
    <property type="entry name" value="HxlR"/>
    <property type="match status" value="1"/>
</dbReference>
<gene>
    <name evidence="5" type="ORF">FHP25_38290</name>
</gene>
<dbReference type="Proteomes" id="UP000321638">
    <property type="component" value="Unassembled WGS sequence"/>
</dbReference>
<protein>
    <submittedName>
        <fullName evidence="5">Helix-turn-helix transcriptional regulator</fullName>
    </submittedName>
</protein>
<keyword evidence="3" id="KW-0804">Transcription</keyword>
<dbReference type="InterPro" id="IPR036390">
    <property type="entry name" value="WH_DNA-bd_sf"/>
</dbReference>
<evidence type="ECO:0000256" key="3">
    <source>
        <dbReference type="ARBA" id="ARBA00023163"/>
    </source>
</evidence>
<reference evidence="5 6" key="1">
    <citation type="submission" date="2019-06" db="EMBL/GenBank/DDBJ databases">
        <title>New taxonomy in bacterial strain CC-CFT640, isolated from vineyard.</title>
        <authorList>
            <person name="Lin S.-Y."/>
            <person name="Tsai C.-F."/>
            <person name="Young C.-C."/>
        </authorList>
    </citation>
    <scope>NUCLEOTIDE SEQUENCE [LARGE SCALE GENOMIC DNA]</scope>
    <source>
        <strain evidence="5 6">CC-CFT640</strain>
    </source>
</reference>
<dbReference type="GO" id="GO:0003677">
    <property type="term" value="F:DNA binding"/>
    <property type="evidence" value="ECO:0007669"/>
    <property type="project" value="UniProtKB-KW"/>
</dbReference>
<sequence length="174" mass="19492">MRRTSFTHMNCSIAAALDVVGDPWTLLILRDAMYGVRRFDEFQANLGIARNVLTARLKVLVEAGVFRRVAYQQRPVRYEYRLSDKGAALFPVIVGLKEWGDRFGAAAQDGRPMELENVTTSSRVEPALIDVASGRRLDLSSVRAVAGEGASPETRRFFERLAFDRATTRRVSRG</sequence>
<dbReference type="PANTHER" id="PTHR33204">
    <property type="entry name" value="TRANSCRIPTIONAL REGULATOR, MARR FAMILY"/>
    <property type="match status" value="1"/>
</dbReference>
<dbReference type="InterPro" id="IPR002577">
    <property type="entry name" value="HTH_HxlR"/>
</dbReference>
<name>A0A5C8P863_9HYPH</name>
<evidence type="ECO:0000256" key="1">
    <source>
        <dbReference type="ARBA" id="ARBA00023015"/>
    </source>
</evidence>
<evidence type="ECO:0000256" key="2">
    <source>
        <dbReference type="ARBA" id="ARBA00023125"/>
    </source>
</evidence>
<dbReference type="PANTHER" id="PTHR33204:SF18">
    <property type="entry name" value="TRANSCRIPTIONAL REGULATORY PROTEIN"/>
    <property type="match status" value="1"/>
</dbReference>
<dbReference type="PROSITE" id="PS51118">
    <property type="entry name" value="HTH_HXLR"/>
    <property type="match status" value="1"/>
</dbReference>
<dbReference type="EMBL" id="VDUZ01000077">
    <property type="protein sequence ID" value="TXL69583.1"/>
    <property type="molecule type" value="Genomic_DNA"/>
</dbReference>
<dbReference type="RefSeq" id="WP_147852295.1">
    <property type="nucleotide sequence ID" value="NZ_VDUZ01000077.1"/>
</dbReference>
<accession>A0A5C8P863</accession>
<dbReference type="OrthoDB" id="9782219at2"/>
<keyword evidence="6" id="KW-1185">Reference proteome</keyword>